<sequence length="293" mass="31671">MKHRRAVLLMVLVTLLWSTAGVVSRHLEAAKGFEVTFWRSAFNALSLVAALSWMRGAAFWRQLPRTPRAVWISGLCWSVMFTAFMMAITMTTVANVLVTMALGPLLTALFSRLFLHHRLPLRTWVAIVLGSVGIAWMFGHEMQGSAASLAGMGVALAVPLAAATNWTLLQRIAHADPALEKPDMLPAVLIGAVLSALMTLPMAWPFAATAHDLTLLAGLGLTQLAIPCLLVVRLTRVLPAPEVALLGLLEVIFGVLWAWWGAGEVPSSSALWGGAMVLAALVGNEWLGWRRAR</sequence>
<evidence type="ECO:0000313" key="3">
    <source>
        <dbReference type="EMBL" id="MDL5033337.1"/>
    </source>
</evidence>
<feature type="transmembrane region" description="Helical" evidence="1">
    <location>
        <begin position="184"/>
        <end position="207"/>
    </location>
</feature>
<feature type="transmembrane region" description="Helical" evidence="1">
    <location>
        <begin position="121"/>
        <end position="139"/>
    </location>
</feature>
<feature type="transmembrane region" description="Helical" evidence="1">
    <location>
        <begin position="244"/>
        <end position="263"/>
    </location>
</feature>
<gene>
    <name evidence="3" type="ORF">QRD43_15595</name>
</gene>
<evidence type="ECO:0000259" key="2">
    <source>
        <dbReference type="Pfam" id="PF00892"/>
    </source>
</evidence>
<feature type="transmembrane region" description="Helical" evidence="1">
    <location>
        <begin position="94"/>
        <end position="114"/>
    </location>
</feature>
<organism evidence="3 4">
    <name type="scientific">Roseateles subflavus</name>
    <dbReference type="NCBI Taxonomy" id="3053353"/>
    <lineage>
        <taxon>Bacteria</taxon>
        <taxon>Pseudomonadati</taxon>
        <taxon>Pseudomonadota</taxon>
        <taxon>Betaproteobacteria</taxon>
        <taxon>Burkholderiales</taxon>
        <taxon>Sphaerotilaceae</taxon>
        <taxon>Roseateles</taxon>
    </lineage>
</organism>
<protein>
    <submittedName>
        <fullName evidence="3">DMT family transporter</fullName>
    </submittedName>
</protein>
<accession>A0ABT7LKE3</accession>
<dbReference type="RefSeq" id="WP_285983422.1">
    <property type="nucleotide sequence ID" value="NZ_JASVDS010000004.1"/>
</dbReference>
<keyword evidence="1" id="KW-1133">Transmembrane helix</keyword>
<reference evidence="3 4" key="1">
    <citation type="submission" date="2023-06" db="EMBL/GenBank/DDBJ databases">
        <title>Pelomonas sp. APW6 16S ribosomal RNA gene genome sequencing and assembly.</title>
        <authorList>
            <person name="Woo H."/>
        </authorList>
    </citation>
    <scope>NUCLEOTIDE SEQUENCE [LARGE SCALE GENOMIC DNA]</scope>
    <source>
        <strain evidence="3 4">APW6</strain>
    </source>
</reference>
<feature type="transmembrane region" description="Helical" evidence="1">
    <location>
        <begin position="213"/>
        <end position="232"/>
    </location>
</feature>
<feature type="domain" description="EamA" evidence="2">
    <location>
        <begin position="5"/>
        <end position="138"/>
    </location>
</feature>
<dbReference type="EMBL" id="JASVDS010000004">
    <property type="protein sequence ID" value="MDL5033337.1"/>
    <property type="molecule type" value="Genomic_DNA"/>
</dbReference>
<proteinExistence type="predicted"/>
<dbReference type="InterPro" id="IPR037185">
    <property type="entry name" value="EmrE-like"/>
</dbReference>
<feature type="transmembrane region" description="Helical" evidence="1">
    <location>
        <begin position="69"/>
        <end position="88"/>
    </location>
</feature>
<dbReference type="InterPro" id="IPR000620">
    <property type="entry name" value="EamA_dom"/>
</dbReference>
<feature type="transmembrane region" description="Helical" evidence="1">
    <location>
        <begin position="269"/>
        <end position="287"/>
    </location>
</feature>
<dbReference type="Pfam" id="PF00892">
    <property type="entry name" value="EamA"/>
    <property type="match status" value="1"/>
</dbReference>
<keyword evidence="4" id="KW-1185">Reference proteome</keyword>
<name>A0ABT7LKE3_9BURK</name>
<feature type="transmembrane region" description="Helical" evidence="1">
    <location>
        <begin position="145"/>
        <end position="163"/>
    </location>
</feature>
<dbReference type="Proteomes" id="UP001238603">
    <property type="component" value="Unassembled WGS sequence"/>
</dbReference>
<keyword evidence="1" id="KW-0812">Transmembrane</keyword>
<comment type="caution">
    <text evidence="3">The sequence shown here is derived from an EMBL/GenBank/DDBJ whole genome shotgun (WGS) entry which is preliminary data.</text>
</comment>
<dbReference type="PANTHER" id="PTHR22911">
    <property type="entry name" value="ACYL-MALONYL CONDENSING ENZYME-RELATED"/>
    <property type="match status" value="1"/>
</dbReference>
<dbReference type="SUPFAM" id="SSF103481">
    <property type="entry name" value="Multidrug resistance efflux transporter EmrE"/>
    <property type="match status" value="2"/>
</dbReference>
<feature type="transmembrane region" description="Helical" evidence="1">
    <location>
        <begin position="37"/>
        <end position="57"/>
    </location>
</feature>
<keyword evidence="1" id="KW-0472">Membrane</keyword>
<evidence type="ECO:0000313" key="4">
    <source>
        <dbReference type="Proteomes" id="UP001238603"/>
    </source>
</evidence>
<evidence type="ECO:0000256" key="1">
    <source>
        <dbReference type="SAM" id="Phobius"/>
    </source>
</evidence>
<dbReference type="PANTHER" id="PTHR22911:SF135">
    <property type="entry name" value="BLR4310 PROTEIN"/>
    <property type="match status" value="1"/>
</dbReference>